<keyword evidence="8" id="KW-1185">Reference proteome</keyword>
<dbReference type="Pfam" id="PF00512">
    <property type="entry name" value="HisKA"/>
    <property type="match status" value="1"/>
</dbReference>
<proteinExistence type="predicted"/>
<dbReference type="STRING" id="561061.SAMN05660862_3847"/>
<dbReference type="Gene3D" id="3.30.565.10">
    <property type="entry name" value="Histidine kinase-like ATPase, C-terminal domain"/>
    <property type="match status" value="1"/>
</dbReference>
<organism evidence="7 8">
    <name type="scientific">Sphingobacterium psychroaquaticum</name>
    <dbReference type="NCBI Taxonomy" id="561061"/>
    <lineage>
        <taxon>Bacteria</taxon>
        <taxon>Pseudomonadati</taxon>
        <taxon>Bacteroidota</taxon>
        <taxon>Sphingobacteriia</taxon>
        <taxon>Sphingobacteriales</taxon>
        <taxon>Sphingobacteriaceae</taxon>
        <taxon>Sphingobacterium</taxon>
    </lineage>
</organism>
<gene>
    <name evidence="7" type="ORF">SAMN05660862_3847</name>
</gene>
<evidence type="ECO:0000256" key="3">
    <source>
        <dbReference type="ARBA" id="ARBA00022553"/>
    </source>
</evidence>
<keyword evidence="4" id="KW-0808">Transferase</keyword>
<evidence type="ECO:0000256" key="4">
    <source>
        <dbReference type="ARBA" id="ARBA00022679"/>
    </source>
</evidence>
<dbReference type="RefSeq" id="WP_085474525.1">
    <property type="nucleotide sequence ID" value="NZ_CP038029.1"/>
</dbReference>
<evidence type="ECO:0000313" key="7">
    <source>
        <dbReference type="EMBL" id="SMG51354.1"/>
    </source>
</evidence>
<dbReference type="SUPFAM" id="SSF55874">
    <property type="entry name" value="ATPase domain of HSP90 chaperone/DNA topoisomerase II/histidine kinase"/>
    <property type="match status" value="1"/>
</dbReference>
<dbReference type="Proteomes" id="UP000192980">
    <property type="component" value="Unassembled WGS sequence"/>
</dbReference>
<dbReference type="FunFam" id="3.30.565.10:FF:000006">
    <property type="entry name" value="Sensor histidine kinase WalK"/>
    <property type="match status" value="1"/>
</dbReference>
<dbReference type="PANTHER" id="PTHR45453:SF1">
    <property type="entry name" value="PHOSPHATE REGULON SENSOR PROTEIN PHOR"/>
    <property type="match status" value="1"/>
</dbReference>
<evidence type="ECO:0000313" key="8">
    <source>
        <dbReference type="Proteomes" id="UP000192980"/>
    </source>
</evidence>
<sequence>MKKALVLFYFLVFYAVMQLGWWGYLLVQYEPERKGMIIGEGIFFLLIFSWGAFRLKKLISREHKQQQQQQNFLLAVTHELKSPLASVKLYIQTILKRELDREQQKMFLGNSLKDIERLDDLVENVLLTTKLENRSFNLPKEEFNLTEVVANVVDRLQKNACSSQIIKPQLDEEIVLHADKFAITNVVNNLIENAIKYSPPCANVVVVLKQKEDGKIVFSVADHGEGIPEEEKKFIFNKFYRVGSEATRKTKGTGLGLYIVKTVLQKHNATIKVKDNTPSGSIFEVTFENYAS</sequence>
<dbReference type="GO" id="GO:0004721">
    <property type="term" value="F:phosphoprotein phosphatase activity"/>
    <property type="evidence" value="ECO:0007669"/>
    <property type="project" value="TreeGrafter"/>
</dbReference>
<dbReference type="EC" id="2.7.13.3" evidence="2"/>
<dbReference type="SUPFAM" id="SSF47384">
    <property type="entry name" value="Homodimeric domain of signal transducing histidine kinase"/>
    <property type="match status" value="1"/>
</dbReference>
<dbReference type="PROSITE" id="PS50109">
    <property type="entry name" value="HIS_KIN"/>
    <property type="match status" value="1"/>
</dbReference>
<dbReference type="InterPro" id="IPR036890">
    <property type="entry name" value="HATPase_C_sf"/>
</dbReference>
<name>A0A1X7LD01_9SPHI</name>
<evidence type="ECO:0000256" key="1">
    <source>
        <dbReference type="ARBA" id="ARBA00000085"/>
    </source>
</evidence>
<dbReference type="SMART" id="SM00388">
    <property type="entry name" value="HisKA"/>
    <property type="match status" value="1"/>
</dbReference>
<comment type="catalytic activity">
    <reaction evidence="1">
        <text>ATP + protein L-histidine = ADP + protein N-phospho-L-histidine.</text>
        <dbReference type="EC" id="2.7.13.3"/>
    </reaction>
</comment>
<dbReference type="EMBL" id="FXAU01000009">
    <property type="protein sequence ID" value="SMG51354.1"/>
    <property type="molecule type" value="Genomic_DNA"/>
</dbReference>
<dbReference type="GO" id="GO:0005886">
    <property type="term" value="C:plasma membrane"/>
    <property type="evidence" value="ECO:0007669"/>
    <property type="project" value="TreeGrafter"/>
</dbReference>
<evidence type="ECO:0000256" key="2">
    <source>
        <dbReference type="ARBA" id="ARBA00012438"/>
    </source>
</evidence>
<dbReference type="InterPro" id="IPR003661">
    <property type="entry name" value="HisK_dim/P_dom"/>
</dbReference>
<keyword evidence="5 7" id="KW-0418">Kinase</keyword>
<dbReference type="SMART" id="SM00387">
    <property type="entry name" value="HATPase_c"/>
    <property type="match status" value="1"/>
</dbReference>
<dbReference type="InterPro" id="IPR004358">
    <property type="entry name" value="Sig_transdc_His_kin-like_C"/>
</dbReference>
<dbReference type="InterPro" id="IPR005467">
    <property type="entry name" value="His_kinase_dom"/>
</dbReference>
<dbReference type="Gene3D" id="1.10.287.130">
    <property type="match status" value="1"/>
</dbReference>
<accession>A0A1X7LD01</accession>
<dbReference type="GO" id="GO:0016036">
    <property type="term" value="P:cellular response to phosphate starvation"/>
    <property type="evidence" value="ECO:0007669"/>
    <property type="project" value="TreeGrafter"/>
</dbReference>
<dbReference type="PANTHER" id="PTHR45453">
    <property type="entry name" value="PHOSPHATE REGULON SENSOR PROTEIN PHOR"/>
    <property type="match status" value="1"/>
</dbReference>
<keyword evidence="6" id="KW-0902">Two-component regulatory system</keyword>
<dbReference type="OrthoDB" id="9804645at2"/>
<dbReference type="CDD" id="cd00075">
    <property type="entry name" value="HATPase"/>
    <property type="match status" value="1"/>
</dbReference>
<dbReference type="GO" id="GO:0000155">
    <property type="term" value="F:phosphorelay sensor kinase activity"/>
    <property type="evidence" value="ECO:0007669"/>
    <property type="project" value="InterPro"/>
</dbReference>
<dbReference type="AlphaFoldDB" id="A0A1X7LD01"/>
<keyword evidence="3" id="KW-0597">Phosphoprotein</keyword>
<dbReference type="InterPro" id="IPR003594">
    <property type="entry name" value="HATPase_dom"/>
</dbReference>
<protein>
    <recommendedName>
        <fullName evidence="2">histidine kinase</fullName>
        <ecNumber evidence="2">2.7.13.3</ecNumber>
    </recommendedName>
</protein>
<dbReference type="PRINTS" id="PR00344">
    <property type="entry name" value="BCTRLSENSOR"/>
</dbReference>
<reference evidence="7 8" key="1">
    <citation type="submission" date="2017-04" db="EMBL/GenBank/DDBJ databases">
        <authorList>
            <person name="Afonso C.L."/>
            <person name="Miller P.J."/>
            <person name="Scott M.A."/>
            <person name="Spackman E."/>
            <person name="Goraichik I."/>
            <person name="Dimitrov K.M."/>
            <person name="Suarez D.L."/>
            <person name="Swayne D.E."/>
        </authorList>
    </citation>
    <scope>NUCLEOTIDE SEQUENCE [LARGE SCALE GENOMIC DNA]</scope>
    <source>
        <strain evidence="7 8">DSM 22418</strain>
    </source>
</reference>
<dbReference type="Pfam" id="PF02518">
    <property type="entry name" value="HATPase_c"/>
    <property type="match status" value="1"/>
</dbReference>
<dbReference type="InterPro" id="IPR036097">
    <property type="entry name" value="HisK_dim/P_sf"/>
</dbReference>
<dbReference type="InterPro" id="IPR050351">
    <property type="entry name" value="BphY/WalK/GraS-like"/>
</dbReference>
<evidence type="ECO:0000256" key="5">
    <source>
        <dbReference type="ARBA" id="ARBA00022777"/>
    </source>
</evidence>
<evidence type="ECO:0000256" key="6">
    <source>
        <dbReference type="ARBA" id="ARBA00023012"/>
    </source>
</evidence>
<dbReference type="CDD" id="cd00082">
    <property type="entry name" value="HisKA"/>
    <property type="match status" value="1"/>
</dbReference>